<gene>
    <name evidence="1" type="ORF">EV420DRAFT_1486491</name>
</gene>
<dbReference type="AlphaFoldDB" id="A0AA39JCX2"/>
<organism evidence="1 2">
    <name type="scientific">Armillaria tabescens</name>
    <name type="common">Ringless honey mushroom</name>
    <name type="synonym">Agaricus tabescens</name>
    <dbReference type="NCBI Taxonomy" id="1929756"/>
    <lineage>
        <taxon>Eukaryota</taxon>
        <taxon>Fungi</taxon>
        <taxon>Dikarya</taxon>
        <taxon>Basidiomycota</taxon>
        <taxon>Agaricomycotina</taxon>
        <taxon>Agaricomycetes</taxon>
        <taxon>Agaricomycetidae</taxon>
        <taxon>Agaricales</taxon>
        <taxon>Marasmiineae</taxon>
        <taxon>Physalacriaceae</taxon>
        <taxon>Desarmillaria</taxon>
    </lineage>
</organism>
<protein>
    <submittedName>
        <fullName evidence="1">Uncharacterized protein</fullName>
    </submittedName>
</protein>
<name>A0AA39JCX2_ARMTA</name>
<sequence>MAMKPTTSSSTTADSKSEDWVDWVYRTYPGRTHQEILDFYVSHVSGTEKQIGRYPTPNEVMYVVDINDKVKIGIWRGDLADMRQYHFAFINPDSGRPVPTPRGIHVYGVRRPDGGGTAEELISIERALGLKVKTFSEVFMIPEGTDC</sequence>
<comment type="caution">
    <text evidence="1">The sequence shown here is derived from an EMBL/GenBank/DDBJ whole genome shotgun (WGS) entry which is preliminary data.</text>
</comment>
<accession>A0AA39JCX2</accession>
<evidence type="ECO:0000313" key="2">
    <source>
        <dbReference type="Proteomes" id="UP001175211"/>
    </source>
</evidence>
<keyword evidence="2" id="KW-1185">Reference proteome</keyword>
<evidence type="ECO:0000313" key="1">
    <source>
        <dbReference type="EMBL" id="KAK0439029.1"/>
    </source>
</evidence>
<dbReference type="Proteomes" id="UP001175211">
    <property type="component" value="Unassembled WGS sequence"/>
</dbReference>
<dbReference type="EMBL" id="JAUEPS010000091">
    <property type="protein sequence ID" value="KAK0439029.1"/>
    <property type="molecule type" value="Genomic_DNA"/>
</dbReference>
<dbReference type="GeneID" id="85353946"/>
<proteinExistence type="predicted"/>
<dbReference type="RefSeq" id="XP_060323099.1">
    <property type="nucleotide sequence ID" value="XM_060470398.1"/>
</dbReference>
<reference evidence="1" key="1">
    <citation type="submission" date="2023-06" db="EMBL/GenBank/DDBJ databases">
        <authorList>
            <consortium name="Lawrence Berkeley National Laboratory"/>
            <person name="Ahrendt S."/>
            <person name="Sahu N."/>
            <person name="Indic B."/>
            <person name="Wong-Bajracharya J."/>
            <person name="Merenyi Z."/>
            <person name="Ke H.-M."/>
            <person name="Monk M."/>
            <person name="Kocsube S."/>
            <person name="Drula E."/>
            <person name="Lipzen A."/>
            <person name="Balint B."/>
            <person name="Henrissat B."/>
            <person name="Andreopoulos B."/>
            <person name="Martin F.M."/>
            <person name="Harder C.B."/>
            <person name="Rigling D."/>
            <person name="Ford K.L."/>
            <person name="Foster G.D."/>
            <person name="Pangilinan J."/>
            <person name="Papanicolaou A."/>
            <person name="Barry K."/>
            <person name="LaButti K."/>
            <person name="Viragh M."/>
            <person name="Koriabine M."/>
            <person name="Yan M."/>
            <person name="Riley R."/>
            <person name="Champramary S."/>
            <person name="Plett K.L."/>
            <person name="Tsai I.J."/>
            <person name="Slot J."/>
            <person name="Sipos G."/>
            <person name="Plett J."/>
            <person name="Nagy L.G."/>
            <person name="Grigoriev I.V."/>
        </authorList>
    </citation>
    <scope>NUCLEOTIDE SEQUENCE</scope>
    <source>
        <strain evidence="1">CCBAS 213</strain>
    </source>
</reference>